<dbReference type="EC" id="2.7.11.1" evidence="2"/>
<dbReference type="PANTHER" id="PTHR20978:SF0">
    <property type="entry name" value="SPLICING FACTOR 3B SUBUNIT 5"/>
    <property type="match status" value="1"/>
</dbReference>
<dbReference type="OrthoDB" id="274726at2759"/>
<comment type="caution">
    <text evidence="2">The sequence shown here is derived from an EMBL/GenBank/DDBJ whole genome shotgun (WGS) entry which is preliminary data.</text>
</comment>
<dbReference type="EMBL" id="JANBUL010000120">
    <property type="protein sequence ID" value="KAJ2780930.1"/>
    <property type="molecule type" value="Genomic_DNA"/>
</dbReference>
<dbReference type="InterPro" id="IPR009846">
    <property type="entry name" value="SF3b5/RDS3-10"/>
</dbReference>
<dbReference type="AlphaFoldDB" id="A0A9W8HB49"/>
<name>A0A9W8HB49_9FUNG</name>
<keyword evidence="3" id="KW-1185">Reference proteome</keyword>
<sequence>MDKFGMHNQTENLFAKHPGTGHADTTRHQWLTNQHRDTLAHYVADDSMALFIAMVEGESVARTRSDMLQRMRQPCGPAPPAATGT</sequence>
<evidence type="ECO:0000313" key="2">
    <source>
        <dbReference type="EMBL" id="KAJ2780930.1"/>
    </source>
</evidence>
<proteinExistence type="predicted"/>
<dbReference type="PANTHER" id="PTHR20978">
    <property type="entry name" value="SPLICING FACTOR 3B SUBUNIT 5"/>
    <property type="match status" value="1"/>
</dbReference>
<evidence type="ECO:0000256" key="1">
    <source>
        <dbReference type="SAM" id="MobiDB-lite"/>
    </source>
</evidence>
<protein>
    <submittedName>
        <fullName evidence="2">Splicing factor 3B subunit 5</fullName>
        <ecNumber evidence="2">2.7.11.1</ecNumber>
    </submittedName>
</protein>
<gene>
    <name evidence="2" type="primary">SF3B5</name>
    <name evidence="2" type="ORF">H4R18_003177</name>
</gene>
<dbReference type="Proteomes" id="UP001140217">
    <property type="component" value="Unassembled WGS sequence"/>
</dbReference>
<feature type="region of interest" description="Disordered" evidence="1">
    <location>
        <begin position="1"/>
        <end position="26"/>
    </location>
</feature>
<accession>A0A9W8HB49</accession>
<dbReference type="GO" id="GO:0004674">
    <property type="term" value="F:protein serine/threonine kinase activity"/>
    <property type="evidence" value="ECO:0007669"/>
    <property type="project" value="UniProtKB-EC"/>
</dbReference>
<organism evidence="2 3">
    <name type="scientific">Coemansia javaensis</name>
    <dbReference type="NCBI Taxonomy" id="2761396"/>
    <lineage>
        <taxon>Eukaryota</taxon>
        <taxon>Fungi</taxon>
        <taxon>Fungi incertae sedis</taxon>
        <taxon>Zoopagomycota</taxon>
        <taxon>Kickxellomycotina</taxon>
        <taxon>Kickxellomycetes</taxon>
        <taxon>Kickxellales</taxon>
        <taxon>Kickxellaceae</taxon>
        <taxon>Coemansia</taxon>
    </lineage>
</organism>
<dbReference type="GO" id="GO:0000398">
    <property type="term" value="P:mRNA splicing, via spliceosome"/>
    <property type="evidence" value="ECO:0007669"/>
    <property type="project" value="TreeGrafter"/>
</dbReference>
<dbReference type="Pfam" id="PF07189">
    <property type="entry name" value="SF3b10"/>
    <property type="match status" value="1"/>
</dbReference>
<evidence type="ECO:0000313" key="3">
    <source>
        <dbReference type="Proteomes" id="UP001140217"/>
    </source>
</evidence>
<reference evidence="2" key="1">
    <citation type="submission" date="2022-07" db="EMBL/GenBank/DDBJ databases">
        <title>Phylogenomic reconstructions and comparative analyses of Kickxellomycotina fungi.</title>
        <authorList>
            <person name="Reynolds N.K."/>
            <person name="Stajich J.E."/>
            <person name="Barry K."/>
            <person name="Grigoriev I.V."/>
            <person name="Crous P."/>
            <person name="Smith M.E."/>
        </authorList>
    </citation>
    <scope>NUCLEOTIDE SEQUENCE</scope>
    <source>
        <strain evidence="2">NBRC 105414</strain>
    </source>
</reference>
<dbReference type="GO" id="GO:0071011">
    <property type="term" value="C:precatalytic spliceosome"/>
    <property type="evidence" value="ECO:0007669"/>
    <property type="project" value="TreeGrafter"/>
</dbReference>
<keyword evidence="2" id="KW-0808">Transferase</keyword>
<dbReference type="GO" id="GO:0005686">
    <property type="term" value="C:U2 snRNP"/>
    <property type="evidence" value="ECO:0007669"/>
    <property type="project" value="TreeGrafter"/>
</dbReference>